<feature type="non-terminal residue" evidence="5">
    <location>
        <position position="1"/>
    </location>
</feature>
<dbReference type="InterPro" id="IPR036223">
    <property type="entry name" value="CAP_C_sf"/>
</dbReference>
<proteinExistence type="inferred from homology"/>
<evidence type="ECO:0000259" key="4">
    <source>
        <dbReference type="PROSITE" id="PS51329"/>
    </source>
</evidence>
<dbReference type="SUPFAM" id="SSF69340">
    <property type="entry name" value="C-terminal domain of adenylylcyclase associated protein"/>
    <property type="match status" value="1"/>
</dbReference>
<feature type="compositionally biased region" description="Polar residues" evidence="2">
    <location>
        <begin position="353"/>
        <end position="365"/>
    </location>
</feature>
<dbReference type="SMART" id="SM00673">
    <property type="entry name" value="CARP"/>
    <property type="match status" value="2"/>
</dbReference>
<accession>A0A4E0R281</accession>
<dbReference type="GO" id="GO:0000902">
    <property type="term" value="P:cell morphogenesis"/>
    <property type="evidence" value="ECO:0007669"/>
    <property type="project" value="TreeGrafter"/>
</dbReference>
<keyword evidence="6" id="KW-1185">Reference proteome</keyword>
<gene>
    <name evidence="5" type="ORF">D915_009088</name>
</gene>
<dbReference type="Gene3D" id="2.160.20.70">
    <property type="match status" value="1"/>
</dbReference>
<dbReference type="PANTHER" id="PTHR10652">
    <property type="entry name" value="ADENYLYL CYCLASE-ASSOCIATED PROTEIN"/>
    <property type="match status" value="1"/>
</dbReference>
<feature type="chain" id="PRO_5020034680" evidence="3">
    <location>
        <begin position="23"/>
        <end position="522"/>
    </location>
</feature>
<evidence type="ECO:0000256" key="3">
    <source>
        <dbReference type="SAM" id="SignalP"/>
    </source>
</evidence>
<feature type="signal peptide" evidence="3">
    <location>
        <begin position="1"/>
        <end position="22"/>
    </location>
</feature>
<feature type="compositionally biased region" description="Pro residues" evidence="2">
    <location>
        <begin position="277"/>
        <end position="293"/>
    </location>
</feature>
<protein>
    <submittedName>
        <fullName evidence="5">Adenylyl cyclase-associated protein 2 isoform X2</fullName>
    </submittedName>
</protein>
<dbReference type="InterPro" id="IPR016098">
    <property type="entry name" value="CAP/MinC_C"/>
</dbReference>
<feature type="region of interest" description="Disordered" evidence="2">
    <location>
        <begin position="329"/>
        <end position="365"/>
    </location>
</feature>
<dbReference type="InterPro" id="IPR017901">
    <property type="entry name" value="C-CAP_CF_C-like"/>
</dbReference>
<evidence type="ECO:0000256" key="2">
    <source>
        <dbReference type="SAM" id="MobiDB-lite"/>
    </source>
</evidence>
<feature type="region of interest" description="Disordered" evidence="2">
    <location>
        <begin position="267"/>
        <end position="307"/>
    </location>
</feature>
<feature type="domain" description="C-CAP/cofactor C-like" evidence="4">
    <location>
        <begin position="359"/>
        <end position="501"/>
    </location>
</feature>
<dbReference type="PANTHER" id="PTHR10652:SF0">
    <property type="entry name" value="ADENYLYL CYCLASE-ASSOCIATED PROTEIN"/>
    <property type="match status" value="1"/>
</dbReference>
<dbReference type="InterPro" id="IPR006599">
    <property type="entry name" value="CARP_motif"/>
</dbReference>
<dbReference type="Pfam" id="PF21938">
    <property type="entry name" value="CAP_N"/>
    <property type="match status" value="1"/>
</dbReference>
<dbReference type="Proteomes" id="UP000230066">
    <property type="component" value="Unassembled WGS sequence"/>
</dbReference>
<sequence>HPLITIFFLCTTSVLFLLPHQARKNSSSITRWSCPCPYHPLYKMDKFETLLDRLERVTGLLESLTSRASIEAAGKAKEPLNHSTAESATMDSASVRAYDQFLSGPVAEFISLSSDIGGDVKEQSLLLQKCFTLQKQLLTLVAQYSKPTDSEFSELVKVYTEPILTVVNFKDSHRSSPFFNHISAVAESVLSLGWVAVTPTPAPHVKNMQEAAQFFTNRVMKDYKEKDAKHIKWTKTLMEVWDSLFSYIKQYHTTGLSWNARGTRIPASALRGSPPAGDVPPPPPPLPPMPVLPDLPQTKSAGGPGGRNALFAEINRGESVTAGLRKVTDDMKTHKNPALRVASDTPVKPPKPTQNQQVPRQIQSTPQKGVLELRGNKWVVENFTNQTLHINETQTKQTVYVYKCTGSTLQIKNKVNSIMIDSCKKTGVVFEHLISSLDVVNCQSVQVQSMGQLATVNIDKTDGCQVYLSKDSKFANIITAKSSEVNLLIPNDNMEFEEFPVPEQFLTKFTGKGIQTTCMESA</sequence>
<evidence type="ECO:0000256" key="1">
    <source>
        <dbReference type="ARBA" id="ARBA00007659"/>
    </source>
</evidence>
<dbReference type="InterPro" id="IPR001837">
    <property type="entry name" value="Adenylate_cyclase-assoc_CAP"/>
</dbReference>
<dbReference type="PROSITE" id="PS51329">
    <property type="entry name" value="C_CAP_COFACTOR_C"/>
    <property type="match status" value="1"/>
</dbReference>
<dbReference type="InterPro" id="IPR053950">
    <property type="entry name" value="CAP_N"/>
</dbReference>
<dbReference type="EMBL" id="JXXN02004885">
    <property type="protein sequence ID" value="THD20266.1"/>
    <property type="molecule type" value="Genomic_DNA"/>
</dbReference>
<dbReference type="InterPro" id="IPR013912">
    <property type="entry name" value="Adenylate_cyclase-assoc_CAP_C"/>
</dbReference>
<dbReference type="GO" id="GO:0005737">
    <property type="term" value="C:cytoplasm"/>
    <property type="evidence" value="ECO:0007669"/>
    <property type="project" value="TreeGrafter"/>
</dbReference>
<dbReference type="InterPro" id="IPR036222">
    <property type="entry name" value="CAP_N_sf"/>
</dbReference>
<comment type="similarity">
    <text evidence="1">Belongs to the CAP family.</text>
</comment>
<dbReference type="Pfam" id="PF08603">
    <property type="entry name" value="CAP_C"/>
    <property type="match status" value="1"/>
</dbReference>
<evidence type="ECO:0000313" key="6">
    <source>
        <dbReference type="Proteomes" id="UP000230066"/>
    </source>
</evidence>
<name>A0A4E0R281_FASHE</name>
<dbReference type="GO" id="GO:0003779">
    <property type="term" value="F:actin binding"/>
    <property type="evidence" value="ECO:0007669"/>
    <property type="project" value="InterPro"/>
</dbReference>
<keyword evidence="3" id="KW-0732">Signal</keyword>
<dbReference type="SUPFAM" id="SSF101278">
    <property type="entry name" value="N-terminal domain of adenylylcyclase associated protein, CAP"/>
    <property type="match status" value="1"/>
</dbReference>
<dbReference type="GO" id="GO:0008179">
    <property type="term" value="F:adenylate cyclase binding"/>
    <property type="evidence" value="ECO:0007669"/>
    <property type="project" value="TreeGrafter"/>
</dbReference>
<dbReference type="GO" id="GO:0019933">
    <property type="term" value="P:cAMP-mediated signaling"/>
    <property type="evidence" value="ECO:0007669"/>
    <property type="project" value="TreeGrafter"/>
</dbReference>
<evidence type="ECO:0000313" key="5">
    <source>
        <dbReference type="EMBL" id="THD20266.1"/>
    </source>
</evidence>
<dbReference type="AlphaFoldDB" id="A0A4E0R281"/>
<organism evidence="5 6">
    <name type="scientific">Fasciola hepatica</name>
    <name type="common">Liver fluke</name>
    <dbReference type="NCBI Taxonomy" id="6192"/>
    <lineage>
        <taxon>Eukaryota</taxon>
        <taxon>Metazoa</taxon>
        <taxon>Spiralia</taxon>
        <taxon>Lophotrochozoa</taxon>
        <taxon>Platyhelminthes</taxon>
        <taxon>Trematoda</taxon>
        <taxon>Digenea</taxon>
        <taxon>Plagiorchiida</taxon>
        <taxon>Echinostomata</taxon>
        <taxon>Echinostomatoidea</taxon>
        <taxon>Fasciolidae</taxon>
        <taxon>Fasciola</taxon>
    </lineage>
</organism>
<comment type="caution">
    <text evidence="5">The sequence shown here is derived from an EMBL/GenBank/DDBJ whole genome shotgun (WGS) entry which is preliminary data.</text>
</comment>
<reference evidence="5" key="1">
    <citation type="submission" date="2019-03" db="EMBL/GenBank/DDBJ databases">
        <title>Improved annotation for the trematode Fasciola hepatica.</title>
        <authorList>
            <person name="Choi Y.-J."/>
            <person name="Martin J."/>
            <person name="Mitreva M."/>
        </authorList>
    </citation>
    <scope>NUCLEOTIDE SEQUENCE [LARGE SCALE GENOMIC DNA]</scope>
</reference>
<dbReference type="Gene3D" id="1.25.40.330">
    <property type="entry name" value="Adenylate cyclase-associated CAP, N-terminal domain"/>
    <property type="match status" value="1"/>
</dbReference>
<dbReference type="GO" id="GO:0007015">
    <property type="term" value="P:actin filament organization"/>
    <property type="evidence" value="ECO:0007669"/>
    <property type="project" value="TreeGrafter"/>
</dbReference>
<dbReference type="FunFam" id="1.25.40.330:FF:000001">
    <property type="entry name" value="Adenylyl cyclase-associated protein"/>
    <property type="match status" value="1"/>
</dbReference>